<proteinExistence type="predicted"/>
<dbReference type="EMBL" id="MU859112">
    <property type="protein sequence ID" value="KAK3953058.1"/>
    <property type="molecule type" value="Genomic_DNA"/>
</dbReference>
<keyword evidence="1" id="KW-0472">Membrane</keyword>
<dbReference type="Proteomes" id="UP001303222">
    <property type="component" value="Unassembled WGS sequence"/>
</dbReference>
<protein>
    <submittedName>
        <fullName evidence="2">Uncharacterized protein</fullName>
    </submittedName>
</protein>
<keyword evidence="3" id="KW-1185">Reference proteome</keyword>
<reference evidence="2" key="2">
    <citation type="submission" date="2023-06" db="EMBL/GenBank/DDBJ databases">
        <authorList>
            <consortium name="Lawrence Berkeley National Laboratory"/>
            <person name="Mondo S.J."/>
            <person name="Hensen N."/>
            <person name="Bonometti L."/>
            <person name="Westerberg I."/>
            <person name="Brannstrom I.O."/>
            <person name="Guillou S."/>
            <person name="Cros-Aarteil S."/>
            <person name="Calhoun S."/>
            <person name="Haridas S."/>
            <person name="Kuo A."/>
            <person name="Pangilinan J."/>
            <person name="Riley R."/>
            <person name="Labutti K."/>
            <person name="Andreopoulos B."/>
            <person name="Lipzen A."/>
            <person name="Chen C."/>
            <person name="Yanf M."/>
            <person name="Daum C."/>
            <person name="Ng V."/>
            <person name="Clum A."/>
            <person name="Steindorff A."/>
            <person name="Ohm R."/>
            <person name="Martin F."/>
            <person name="Silar P."/>
            <person name="Natvig D."/>
            <person name="Lalanne C."/>
            <person name="Gautier V."/>
            <person name="Ament-Velasquez S.L."/>
            <person name="Kruys A."/>
            <person name="Hutchinson M.I."/>
            <person name="Powell A.J."/>
            <person name="Barry K."/>
            <person name="Miller A.N."/>
            <person name="Grigoriev I.V."/>
            <person name="Debuchy R."/>
            <person name="Gladieux P."/>
            <person name="Thoren M.H."/>
            <person name="Johannesson H."/>
        </authorList>
    </citation>
    <scope>NUCLEOTIDE SEQUENCE</scope>
    <source>
        <strain evidence="2">CBS 626.80</strain>
    </source>
</reference>
<keyword evidence="1" id="KW-0812">Transmembrane</keyword>
<reference evidence="2" key="1">
    <citation type="journal article" date="2023" name="Mol. Phylogenet. Evol.">
        <title>Genome-scale phylogeny and comparative genomics of the fungal order Sordariales.</title>
        <authorList>
            <person name="Hensen N."/>
            <person name="Bonometti L."/>
            <person name="Westerberg I."/>
            <person name="Brannstrom I.O."/>
            <person name="Guillou S."/>
            <person name="Cros-Aarteil S."/>
            <person name="Calhoun S."/>
            <person name="Haridas S."/>
            <person name="Kuo A."/>
            <person name="Mondo S."/>
            <person name="Pangilinan J."/>
            <person name="Riley R."/>
            <person name="LaButti K."/>
            <person name="Andreopoulos B."/>
            <person name="Lipzen A."/>
            <person name="Chen C."/>
            <person name="Yan M."/>
            <person name="Daum C."/>
            <person name="Ng V."/>
            <person name="Clum A."/>
            <person name="Steindorff A."/>
            <person name="Ohm R.A."/>
            <person name="Martin F."/>
            <person name="Silar P."/>
            <person name="Natvig D.O."/>
            <person name="Lalanne C."/>
            <person name="Gautier V."/>
            <person name="Ament-Velasquez S.L."/>
            <person name="Kruys A."/>
            <person name="Hutchinson M.I."/>
            <person name="Powell A.J."/>
            <person name="Barry K."/>
            <person name="Miller A.N."/>
            <person name="Grigoriev I.V."/>
            <person name="Debuchy R."/>
            <person name="Gladieux P."/>
            <person name="Hiltunen Thoren M."/>
            <person name="Johannesson H."/>
        </authorList>
    </citation>
    <scope>NUCLEOTIDE SEQUENCE</scope>
    <source>
        <strain evidence="2">CBS 626.80</strain>
    </source>
</reference>
<name>A0AAN6SH58_9PEZI</name>
<evidence type="ECO:0000313" key="3">
    <source>
        <dbReference type="Proteomes" id="UP001303222"/>
    </source>
</evidence>
<evidence type="ECO:0000313" key="2">
    <source>
        <dbReference type="EMBL" id="KAK3953058.1"/>
    </source>
</evidence>
<feature type="transmembrane region" description="Helical" evidence="1">
    <location>
        <begin position="48"/>
        <end position="71"/>
    </location>
</feature>
<evidence type="ECO:0000256" key="1">
    <source>
        <dbReference type="SAM" id="Phobius"/>
    </source>
</evidence>
<gene>
    <name evidence="2" type="ORF">QBC32DRAFT_129031</name>
</gene>
<feature type="transmembrane region" description="Helical" evidence="1">
    <location>
        <begin position="6"/>
        <end position="27"/>
    </location>
</feature>
<keyword evidence="1" id="KW-1133">Transmembrane helix</keyword>
<dbReference type="AlphaFoldDB" id="A0AAN6SH58"/>
<sequence length="84" mass="9701">MALVYQLFVVEIMYHIFSFSLILPMHIQGEEGKTKTGYITGRSCRKTTFVIGACLSVLLCFNCHNESLWVWHKEIHMVLKIPVV</sequence>
<accession>A0AAN6SH58</accession>
<comment type="caution">
    <text evidence="2">The sequence shown here is derived from an EMBL/GenBank/DDBJ whole genome shotgun (WGS) entry which is preliminary data.</text>
</comment>
<organism evidence="2 3">
    <name type="scientific">Pseudoneurospora amorphoporcata</name>
    <dbReference type="NCBI Taxonomy" id="241081"/>
    <lineage>
        <taxon>Eukaryota</taxon>
        <taxon>Fungi</taxon>
        <taxon>Dikarya</taxon>
        <taxon>Ascomycota</taxon>
        <taxon>Pezizomycotina</taxon>
        <taxon>Sordariomycetes</taxon>
        <taxon>Sordariomycetidae</taxon>
        <taxon>Sordariales</taxon>
        <taxon>Sordariaceae</taxon>
        <taxon>Pseudoneurospora</taxon>
    </lineage>
</organism>